<dbReference type="InParanoid" id="T0PS47"/>
<keyword evidence="1" id="KW-0472">Membrane</keyword>
<proteinExistence type="predicted"/>
<dbReference type="PANTHER" id="PTHR15907">
    <property type="entry name" value="DUF614 FAMILY PROTEIN-RELATED"/>
    <property type="match status" value="1"/>
</dbReference>
<dbReference type="VEuPathDB" id="FungiDB:SDRG_17067"/>
<reference evidence="2 3" key="1">
    <citation type="submission" date="2012-04" db="EMBL/GenBank/DDBJ databases">
        <title>The Genome Sequence of Saprolegnia declina VS20.</title>
        <authorList>
            <consortium name="The Broad Institute Genome Sequencing Platform"/>
            <person name="Russ C."/>
            <person name="Nusbaum C."/>
            <person name="Tyler B."/>
            <person name="van West P."/>
            <person name="Dieguez-Uribeondo J."/>
            <person name="de Bruijn I."/>
            <person name="Tripathy S."/>
            <person name="Jiang R."/>
            <person name="Young S.K."/>
            <person name="Zeng Q."/>
            <person name="Gargeya S."/>
            <person name="Fitzgerald M."/>
            <person name="Haas B."/>
            <person name="Abouelleil A."/>
            <person name="Alvarado L."/>
            <person name="Arachchi H.M."/>
            <person name="Berlin A."/>
            <person name="Chapman S.B."/>
            <person name="Goldberg J."/>
            <person name="Griggs A."/>
            <person name="Gujja S."/>
            <person name="Hansen M."/>
            <person name="Howarth C."/>
            <person name="Imamovic A."/>
            <person name="Larimer J."/>
            <person name="McCowen C."/>
            <person name="Montmayeur A."/>
            <person name="Murphy C."/>
            <person name="Neiman D."/>
            <person name="Pearson M."/>
            <person name="Priest M."/>
            <person name="Roberts A."/>
            <person name="Saif S."/>
            <person name="Shea T."/>
            <person name="Sisk P."/>
            <person name="Sykes S."/>
            <person name="Wortman J."/>
            <person name="Nusbaum C."/>
            <person name="Birren B."/>
        </authorList>
    </citation>
    <scope>NUCLEOTIDE SEQUENCE [LARGE SCALE GENOMIC DNA]</scope>
    <source>
        <strain evidence="2 3">VS20</strain>
    </source>
</reference>
<sequence>MDQQPTTTSYEIHPAPTVKHVTADGVELNTNNTNNLVLGEWTVGIFGCFTDVIPNCCMAFWCPCVSLAQIVHRIGLGAYTTGLFAFGLAYLVVYITAGVSGRYPFSGVASGCAAVACGLSVMIVRINVRTKL</sequence>
<evidence type="ECO:0008006" key="4">
    <source>
        <dbReference type="Google" id="ProtNLM"/>
    </source>
</evidence>
<feature type="transmembrane region" description="Helical" evidence="1">
    <location>
        <begin position="76"/>
        <end position="97"/>
    </location>
</feature>
<name>T0PS47_SAPDV</name>
<evidence type="ECO:0000313" key="2">
    <source>
        <dbReference type="EMBL" id="EQC25046.1"/>
    </source>
</evidence>
<dbReference type="EMBL" id="JH767320">
    <property type="protein sequence ID" value="EQC25046.1"/>
    <property type="molecule type" value="Genomic_DNA"/>
</dbReference>
<evidence type="ECO:0000313" key="3">
    <source>
        <dbReference type="Proteomes" id="UP000030762"/>
    </source>
</evidence>
<dbReference type="RefSeq" id="XP_008621524.1">
    <property type="nucleotide sequence ID" value="XM_008623302.1"/>
</dbReference>
<dbReference type="GeneID" id="19957794"/>
<dbReference type="Proteomes" id="UP000030762">
    <property type="component" value="Unassembled WGS sequence"/>
</dbReference>
<keyword evidence="3" id="KW-1185">Reference proteome</keyword>
<accession>T0PS47</accession>
<keyword evidence="1" id="KW-1133">Transmembrane helix</keyword>
<dbReference type="Pfam" id="PF04749">
    <property type="entry name" value="PLAC8"/>
    <property type="match status" value="1"/>
</dbReference>
<evidence type="ECO:0000256" key="1">
    <source>
        <dbReference type="SAM" id="Phobius"/>
    </source>
</evidence>
<feature type="non-terminal residue" evidence="2">
    <location>
        <position position="132"/>
    </location>
</feature>
<keyword evidence="1" id="KW-0812">Transmembrane</keyword>
<organism evidence="2 3">
    <name type="scientific">Saprolegnia diclina (strain VS20)</name>
    <dbReference type="NCBI Taxonomy" id="1156394"/>
    <lineage>
        <taxon>Eukaryota</taxon>
        <taxon>Sar</taxon>
        <taxon>Stramenopiles</taxon>
        <taxon>Oomycota</taxon>
        <taxon>Saprolegniomycetes</taxon>
        <taxon>Saprolegniales</taxon>
        <taxon>Saprolegniaceae</taxon>
        <taxon>Saprolegnia</taxon>
    </lineage>
</organism>
<dbReference type="OrthoDB" id="1045822at2759"/>
<dbReference type="InterPro" id="IPR006461">
    <property type="entry name" value="PLAC_motif_containing"/>
</dbReference>
<gene>
    <name evidence="2" type="ORF">SDRG_17067</name>
</gene>
<protein>
    <recommendedName>
        <fullName evidence="4">PLAC8 family protein</fullName>
    </recommendedName>
</protein>
<dbReference type="AlphaFoldDB" id="T0PS47"/>
<feature type="transmembrane region" description="Helical" evidence="1">
    <location>
        <begin position="103"/>
        <end position="124"/>
    </location>
</feature>